<name>A0A2R6Q041_ACTCC</name>
<dbReference type="Proteomes" id="UP000241394">
    <property type="component" value="Chromosome LG21"/>
</dbReference>
<dbReference type="AlphaFoldDB" id="A0A2R6Q041"/>
<gene>
    <name evidence="4" type="ORF">CEY00_Acc23749</name>
</gene>
<evidence type="ECO:0000259" key="3">
    <source>
        <dbReference type="Pfam" id="PF01764"/>
    </source>
</evidence>
<dbReference type="GO" id="GO:0006629">
    <property type="term" value="P:lipid metabolic process"/>
    <property type="evidence" value="ECO:0007669"/>
    <property type="project" value="InterPro"/>
</dbReference>
<keyword evidence="2" id="KW-0812">Transmembrane</keyword>
<dbReference type="InterPro" id="IPR002921">
    <property type="entry name" value="Fungal_lipase-type"/>
</dbReference>
<feature type="transmembrane region" description="Helical" evidence="2">
    <location>
        <begin position="82"/>
        <end position="101"/>
    </location>
</feature>
<dbReference type="GO" id="GO:0004806">
    <property type="term" value="F:triacylglycerol lipase activity"/>
    <property type="evidence" value="ECO:0007669"/>
    <property type="project" value="InterPro"/>
</dbReference>
<dbReference type="Gramene" id="PSR99779">
    <property type="protein sequence ID" value="PSR99779"/>
    <property type="gene ID" value="CEY00_Acc23749"/>
</dbReference>
<keyword evidence="5" id="KW-1185">Reference proteome</keyword>
<evidence type="ECO:0000313" key="4">
    <source>
        <dbReference type="EMBL" id="PSR99779.1"/>
    </source>
</evidence>
<keyword evidence="2" id="KW-0472">Membrane</keyword>
<dbReference type="OMA" id="SDYKENW"/>
<comment type="caution">
    <text evidence="4">The sequence shown here is derived from an EMBL/GenBank/DDBJ whole genome shotgun (WGS) entry which is preliminary data.</text>
</comment>
<dbReference type="Gene3D" id="3.40.50.1820">
    <property type="entry name" value="alpha/beta hydrolase"/>
    <property type="match status" value="1"/>
</dbReference>
<dbReference type="EMBL" id="NKQK01000021">
    <property type="protein sequence ID" value="PSR99779.1"/>
    <property type="molecule type" value="Genomic_DNA"/>
</dbReference>
<accession>A0A2R6Q041</accession>
<dbReference type="InParanoid" id="A0A2R6Q041"/>
<evidence type="ECO:0000256" key="2">
    <source>
        <dbReference type="SAM" id="Phobius"/>
    </source>
</evidence>
<dbReference type="PANTHER" id="PTHR46086:SF4">
    <property type="entry name" value="ALPHA_BETA-HYDROLASES SUPERFAMILY PROTEIN"/>
    <property type="match status" value="1"/>
</dbReference>
<feature type="transmembrane region" description="Helical" evidence="2">
    <location>
        <begin position="291"/>
        <end position="312"/>
    </location>
</feature>
<keyword evidence="1" id="KW-0378">Hydrolase</keyword>
<dbReference type="OrthoDB" id="438440at2759"/>
<reference evidence="4 5" key="1">
    <citation type="submission" date="2017-07" db="EMBL/GenBank/DDBJ databases">
        <title>An improved, manually edited Actinidia chinensis var. chinensis (kiwifruit) genome highlights the challenges associated with draft genomes and gene prediction in plants.</title>
        <authorList>
            <person name="Pilkington S."/>
            <person name="Crowhurst R."/>
            <person name="Hilario E."/>
            <person name="Nardozza S."/>
            <person name="Fraser L."/>
            <person name="Peng Y."/>
            <person name="Gunaseelan K."/>
            <person name="Simpson R."/>
            <person name="Tahir J."/>
            <person name="Deroles S."/>
            <person name="Templeton K."/>
            <person name="Luo Z."/>
            <person name="Davy M."/>
            <person name="Cheng C."/>
            <person name="Mcneilage M."/>
            <person name="Scaglione D."/>
            <person name="Liu Y."/>
            <person name="Zhang Q."/>
            <person name="Datson P."/>
            <person name="De Silva N."/>
            <person name="Gardiner S."/>
            <person name="Bassett H."/>
            <person name="Chagne D."/>
            <person name="Mccallum J."/>
            <person name="Dzierzon H."/>
            <person name="Deng C."/>
            <person name="Wang Y.-Y."/>
            <person name="Barron N."/>
            <person name="Manako K."/>
            <person name="Bowen J."/>
            <person name="Foster T."/>
            <person name="Erridge Z."/>
            <person name="Tiffin H."/>
            <person name="Waite C."/>
            <person name="Davies K."/>
            <person name="Grierson E."/>
            <person name="Laing W."/>
            <person name="Kirk R."/>
            <person name="Chen X."/>
            <person name="Wood M."/>
            <person name="Montefiori M."/>
            <person name="Brummell D."/>
            <person name="Schwinn K."/>
            <person name="Catanach A."/>
            <person name="Fullerton C."/>
            <person name="Li D."/>
            <person name="Meiyalaghan S."/>
            <person name="Nieuwenhuizen N."/>
            <person name="Read N."/>
            <person name="Prakash R."/>
            <person name="Hunter D."/>
            <person name="Zhang H."/>
            <person name="Mckenzie M."/>
            <person name="Knabel M."/>
            <person name="Harris A."/>
            <person name="Allan A."/>
            <person name="Chen A."/>
            <person name="Janssen B."/>
            <person name="Plunkett B."/>
            <person name="Dwamena C."/>
            <person name="Voogd C."/>
            <person name="Leif D."/>
            <person name="Lafferty D."/>
            <person name="Souleyre E."/>
            <person name="Varkonyi-Gasic E."/>
            <person name="Gambi F."/>
            <person name="Hanley J."/>
            <person name="Yao J.-L."/>
            <person name="Cheung J."/>
            <person name="David K."/>
            <person name="Warren B."/>
            <person name="Marsh K."/>
            <person name="Snowden K."/>
            <person name="Lin-Wang K."/>
            <person name="Brian L."/>
            <person name="Martinez-Sanchez M."/>
            <person name="Wang M."/>
            <person name="Ileperuma N."/>
            <person name="Macnee N."/>
            <person name="Campin R."/>
            <person name="Mcatee P."/>
            <person name="Drummond R."/>
            <person name="Espley R."/>
            <person name="Ireland H."/>
            <person name="Wu R."/>
            <person name="Atkinson R."/>
            <person name="Karunairetnam S."/>
            <person name="Bulley S."/>
            <person name="Chunkath S."/>
            <person name="Hanley Z."/>
            <person name="Storey R."/>
            <person name="Thrimawithana A."/>
            <person name="Thomson S."/>
            <person name="David C."/>
            <person name="Testolin R."/>
        </authorList>
    </citation>
    <scope>NUCLEOTIDE SEQUENCE [LARGE SCALE GENOMIC DNA]</scope>
    <source>
        <strain evidence="5">cv. Red5</strain>
        <tissue evidence="4">Young leaf</tissue>
    </source>
</reference>
<organism evidence="4 5">
    <name type="scientific">Actinidia chinensis var. chinensis</name>
    <name type="common">Chinese soft-hair kiwi</name>
    <dbReference type="NCBI Taxonomy" id="1590841"/>
    <lineage>
        <taxon>Eukaryota</taxon>
        <taxon>Viridiplantae</taxon>
        <taxon>Streptophyta</taxon>
        <taxon>Embryophyta</taxon>
        <taxon>Tracheophyta</taxon>
        <taxon>Spermatophyta</taxon>
        <taxon>Magnoliopsida</taxon>
        <taxon>eudicotyledons</taxon>
        <taxon>Gunneridae</taxon>
        <taxon>Pentapetalae</taxon>
        <taxon>asterids</taxon>
        <taxon>Ericales</taxon>
        <taxon>Actinidiaceae</taxon>
        <taxon>Actinidia</taxon>
    </lineage>
</organism>
<reference evidence="5" key="2">
    <citation type="journal article" date="2018" name="BMC Genomics">
        <title>A manually annotated Actinidia chinensis var. chinensis (kiwifruit) genome highlights the challenges associated with draft genomes and gene prediction in plants.</title>
        <authorList>
            <person name="Pilkington S.M."/>
            <person name="Crowhurst R."/>
            <person name="Hilario E."/>
            <person name="Nardozza S."/>
            <person name="Fraser L."/>
            <person name="Peng Y."/>
            <person name="Gunaseelan K."/>
            <person name="Simpson R."/>
            <person name="Tahir J."/>
            <person name="Deroles S.C."/>
            <person name="Templeton K."/>
            <person name="Luo Z."/>
            <person name="Davy M."/>
            <person name="Cheng C."/>
            <person name="McNeilage M."/>
            <person name="Scaglione D."/>
            <person name="Liu Y."/>
            <person name="Zhang Q."/>
            <person name="Datson P."/>
            <person name="De Silva N."/>
            <person name="Gardiner S.E."/>
            <person name="Bassett H."/>
            <person name="Chagne D."/>
            <person name="McCallum J."/>
            <person name="Dzierzon H."/>
            <person name="Deng C."/>
            <person name="Wang Y.Y."/>
            <person name="Barron L."/>
            <person name="Manako K."/>
            <person name="Bowen J."/>
            <person name="Foster T.M."/>
            <person name="Erridge Z.A."/>
            <person name="Tiffin H."/>
            <person name="Waite C.N."/>
            <person name="Davies K.M."/>
            <person name="Grierson E.P."/>
            <person name="Laing W.A."/>
            <person name="Kirk R."/>
            <person name="Chen X."/>
            <person name="Wood M."/>
            <person name="Montefiori M."/>
            <person name="Brummell D.A."/>
            <person name="Schwinn K.E."/>
            <person name="Catanach A."/>
            <person name="Fullerton C."/>
            <person name="Li D."/>
            <person name="Meiyalaghan S."/>
            <person name="Nieuwenhuizen N."/>
            <person name="Read N."/>
            <person name="Prakash R."/>
            <person name="Hunter D."/>
            <person name="Zhang H."/>
            <person name="McKenzie M."/>
            <person name="Knabel M."/>
            <person name="Harris A."/>
            <person name="Allan A.C."/>
            <person name="Gleave A."/>
            <person name="Chen A."/>
            <person name="Janssen B.J."/>
            <person name="Plunkett B."/>
            <person name="Ampomah-Dwamena C."/>
            <person name="Voogd C."/>
            <person name="Leif D."/>
            <person name="Lafferty D."/>
            <person name="Souleyre E.J.F."/>
            <person name="Varkonyi-Gasic E."/>
            <person name="Gambi F."/>
            <person name="Hanley J."/>
            <person name="Yao J.L."/>
            <person name="Cheung J."/>
            <person name="David K.M."/>
            <person name="Warren B."/>
            <person name="Marsh K."/>
            <person name="Snowden K.C."/>
            <person name="Lin-Wang K."/>
            <person name="Brian L."/>
            <person name="Martinez-Sanchez M."/>
            <person name="Wang M."/>
            <person name="Ileperuma N."/>
            <person name="Macnee N."/>
            <person name="Campin R."/>
            <person name="McAtee P."/>
            <person name="Drummond R.S.M."/>
            <person name="Espley R.V."/>
            <person name="Ireland H.S."/>
            <person name="Wu R."/>
            <person name="Atkinson R.G."/>
            <person name="Karunairetnam S."/>
            <person name="Bulley S."/>
            <person name="Chunkath S."/>
            <person name="Hanley Z."/>
            <person name="Storey R."/>
            <person name="Thrimawithana A.H."/>
            <person name="Thomson S."/>
            <person name="David C."/>
            <person name="Testolin R."/>
            <person name="Huang H."/>
            <person name="Hellens R.P."/>
            <person name="Schaffer R.J."/>
        </authorList>
    </citation>
    <scope>NUCLEOTIDE SEQUENCE [LARGE SCALE GENOMIC DNA]</scope>
    <source>
        <strain evidence="5">cv. Red5</strain>
    </source>
</reference>
<sequence length="450" mass="51511">MACKEDFCKDYLVLNPEHASLLDLVRILFLSDLGERRFVESSEVNNLGGLRRRWLIFISVLLQKVLIYLRKPMAWMGYVLEMWLNLLASNGGFGLLLLNFLKGSMVKPDKSLATFTSVVGNLDKRLELDKSINNGDSRYGASLSIMASTLSYENEAFVQNVVTDHWKMEFLGLFNFWNGTCDNEVTSDEGEQLSTQAIMFKDTTSNPNLIVVAFRGTEPFNTDQWRTDVDFSWYELQGVGRIHGGFMKALGLQKKTGWPKEIAQGLGREYAYYTIRQKLRDELNKNKKAKFILTGHSLGGALAILFVAVLGLHEEAWLLKRLDGVYTFGQPRVGDKKFGEFMKEKLRVYGVKYLRYAMWEEPNKNYFSLLWAIPKNLNAVWELIRSFIIPCTEGPDYKEGWFLRLMRVFGLAIPGLSAHFPPDYINATRLGSLPSQILVQDLTQQCRKHD</sequence>
<feature type="domain" description="Fungal lipase-type" evidence="3">
    <location>
        <begin position="211"/>
        <end position="347"/>
    </location>
</feature>
<dbReference type="PANTHER" id="PTHR46086">
    <property type="entry name" value="ALPHA/BETA-HYDROLASES SUPERFAMILY PROTEIN"/>
    <property type="match status" value="1"/>
</dbReference>
<feature type="transmembrane region" description="Helical" evidence="2">
    <location>
        <begin position="54"/>
        <end position="70"/>
    </location>
</feature>
<dbReference type="Pfam" id="PF01764">
    <property type="entry name" value="Lipase_3"/>
    <property type="match status" value="1"/>
</dbReference>
<keyword evidence="2" id="KW-1133">Transmembrane helix</keyword>
<proteinExistence type="predicted"/>
<dbReference type="InterPro" id="IPR029058">
    <property type="entry name" value="AB_hydrolase_fold"/>
</dbReference>
<evidence type="ECO:0000256" key="1">
    <source>
        <dbReference type="ARBA" id="ARBA00022801"/>
    </source>
</evidence>
<dbReference type="CDD" id="cd00519">
    <property type="entry name" value="Lipase_3"/>
    <property type="match status" value="1"/>
</dbReference>
<evidence type="ECO:0000313" key="5">
    <source>
        <dbReference type="Proteomes" id="UP000241394"/>
    </source>
</evidence>
<dbReference type="FunCoup" id="A0A2R6Q041">
    <property type="interactions" value="75"/>
</dbReference>
<dbReference type="SUPFAM" id="SSF53474">
    <property type="entry name" value="alpha/beta-Hydrolases"/>
    <property type="match status" value="1"/>
</dbReference>
<dbReference type="InterPro" id="IPR044819">
    <property type="entry name" value="OBL-like"/>
</dbReference>
<protein>
    <submittedName>
        <fullName evidence="4">Lipase</fullName>
    </submittedName>
</protein>